<dbReference type="PANTHER" id="PTHR43792">
    <property type="entry name" value="GNAT FAMILY, PUTATIVE (AFU_ORTHOLOGUE AFUA_3G00765)-RELATED-RELATED"/>
    <property type="match status" value="1"/>
</dbReference>
<dbReference type="PANTHER" id="PTHR43792:SF9">
    <property type="entry name" value="RIBOSOMAL-PROTEIN-ALANINE ACETYLTRANSFERASE"/>
    <property type="match status" value="1"/>
</dbReference>
<dbReference type="RefSeq" id="WP_143849225.1">
    <property type="nucleotide sequence ID" value="NZ_VLXZ01000008.1"/>
</dbReference>
<comment type="caution">
    <text evidence="2">The sequence shown here is derived from an EMBL/GenBank/DDBJ whole genome shotgun (WGS) entry which is preliminary data.</text>
</comment>
<dbReference type="InterPro" id="IPR016181">
    <property type="entry name" value="Acyl_CoA_acyltransferase"/>
</dbReference>
<dbReference type="EMBL" id="VLXZ01000008">
    <property type="protein sequence ID" value="TSB45885.1"/>
    <property type="molecule type" value="Genomic_DNA"/>
</dbReference>
<evidence type="ECO:0000313" key="3">
    <source>
        <dbReference type="Proteomes" id="UP000318521"/>
    </source>
</evidence>
<dbReference type="AlphaFoldDB" id="A0A553ZWW7"/>
<accession>A0A553ZWW7</accession>
<dbReference type="GO" id="GO:0008999">
    <property type="term" value="F:protein-N-terminal-alanine acetyltransferase activity"/>
    <property type="evidence" value="ECO:0007669"/>
    <property type="project" value="TreeGrafter"/>
</dbReference>
<dbReference type="Gene3D" id="3.40.630.30">
    <property type="match status" value="1"/>
</dbReference>
<organism evidence="2 3">
    <name type="scientific">Alkalicoccobacillus porphyridii</name>
    <dbReference type="NCBI Taxonomy" id="2597270"/>
    <lineage>
        <taxon>Bacteria</taxon>
        <taxon>Bacillati</taxon>
        <taxon>Bacillota</taxon>
        <taxon>Bacilli</taxon>
        <taxon>Bacillales</taxon>
        <taxon>Bacillaceae</taxon>
        <taxon>Alkalicoccobacillus</taxon>
    </lineage>
</organism>
<name>A0A553ZWW7_9BACI</name>
<dbReference type="Pfam" id="PF13302">
    <property type="entry name" value="Acetyltransf_3"/>
    <property type="match status" value="1"/>
</dbReference>
<sequence length="175" mass="20251">MSELITERLKLKKVSLQDAPALFKVWSNHQVTEFMNISPMTNVKQAHEMIEIFQNMDKSKQGNRFSILESDQTKPIGSCGFNYLDSKNDRGEIGYELYVDHWGKGFMTEALTELVRHGFDKYKLNRIEAKVETQNQASQILLKKLGFKEEGLLRSYEKSKGSYIDLVMFSVLKED</sequence>
<gene>
    <name evidence="2" type="ORF">FN960_13290</name>
</gene>
<dbReference type="GO" id="GO:0005737">
    <property type="term" value="C:cytoplasm"/>
    <property type="evidence" value="ECO:0007669"/>
    <property type="project" value="TreeGrafter"/>
</dbReference>
<keyword evidence="3" id="KW-1185">Reference proteome</keyword>
<dbReference type="Proteomes" id="UP000318521">
    <property type="component" value="Unassembled WGS sequence"/>
</dbReference>
<keyword evidence="2" id="KW-0808">Transferase</keyword>
<dbReference type="InterPro" id="IPR000182">
    <property type="entry name" value="GNAT_dom"/>
</dbReference>
<proteinExistence type="predicted"/>
<feature type="domain" description="N-acetyltransferase" evidence="1">
    <location>
        <begin position="9"/>
        <end position="173"/>
    </location>
</feature>
<dbReference type="PROSITE" id="PS51186">
    <property type="entry name" value="GNAT"/>
    <property type="match status" value="1"/>
</dbReference>
<evidence type="ECO:0000313" key="2">
    <source>
        <dbReference type="EMBL" id="TSB45885.1"/>
    </source>
</evidence>
<dbReference type="OrthoDB" id="9811523at2"/>
<dbReference type="InterPro" id="IPR051531">
    <property type="entry name" value="N-acetyltransferase"/>
</dbReference>
<evidence type="ECO:0000259" key="1">
    <source>
        <dbReference type="PROSITE" id="PS51186"/>
    </source>
</evidence>
<dbReference type="SUPFAM" id="SSF55729">
    <property type="entry name" value="Acyl-CoA N-acyltransferases (Nat)"/>
    <property type="match status" value="1"/>
</dbReference>
<reference evidence="2 3" key="1">
    <citation type="submission" date="2019-07" db="EMBL/GenBank/DDBJ databases">
        <authorList>
            <person name="Park Y.J."/>
            <person name="Jeong S.E."/>
            <person name="Jung H.S."/>
        </authorList>
    </citation>
    <scope>NUCLEOTIDE SEQUENCE [LARGE SCALE GENOMIC DNA]</scope>
    <source>
        <strain evidence="3">P16(2019)</strain>
    </source>
</reference>
<protein>
    <submittedName>
        <fullName evidence="2">GNAT family N-acetyltransferase</fullName>
    </submittedName>
</protein>